<feature type="compositionally biased region" description="Polar residues" evidence="4">
    <location>
        <begin position="1242"/>
        <end position="1253"/>
    </location>
</feature>
<feature type="compositionally biased region" description="Basic and acidic residues" evidence="4">
    <location>
        <begin position="1123"/>
        <end position="1138"/>
    </location>
</feature>
<feature type="region of interest" description="Disordered" evidence="4">
    <location>
        <begin position="1095"/>
        <end position="1140"/>
    </location>
</feature>
<dbReference type="GO" id="GO:0006281">
    <property type="term" value="P:DNA repair"/>
    <property type="evidence" value="ECO:0007669"/>
    <property type="project" value="TreeGrafter"/>
</dbReference>
<feature type="region of interest" description="Disordered" evidence="4">
    <location>
        <begin position="973"/>
        <end position="1021"/>
    </location>
</feature>
<dbReference type="GO" id="GO:0000076">
    <property type="term" value="P:DNA replication checkpoint signaling"/>
    <property type="evidence" value="ECO:0007669"/>
    <property type="project" value="TreeGrafter"/>
</dbReference>
<evidence type="ECO:0000256" key="2">
    <source>
        <dbReference type="ARBA" id="ARBA00023242"/>
    </source>
</evidence>
<reference evidence="6" key="2">
    <citation type="submission" date="2020-08" db="EMBL/GenBank/DDBJ databases">
        <title>Plant Genome Project.</title>
        <authorList>
            <person name="Zhang R.-G."/>
        </authorList>
    </citation>
    <scope>NUCLEOTIDE SEQUENCE</scope>
    <source>
        <strain evidence="6">Huo1</strain>
        <tissue evidence="6">Leaf</tissue>
    </source>
</reference>
<proteinExistence type="predicted"/>
<dbReference type="PANTHER" id="PTHR22940:SF4">
    <property type="entry name" value="PROTEIN TIMELESS HOMOLOG"/>
    <property type="match status" value="1"/>
</dbReference>
<dbReference type="InterPro" id="IPR006906">
    <property type="entry name" value="Timeless_N"/>
</dbReference>
<dbReference type="PANTHER" id="PTHR22940">
    <property type="entry name" value="TIMEOUT/TIMELESS-2"/>
    <property type="match status" value="1"/>
</dbReference>
<evidence type="ECO:0000313" key="6">
    <source>
        <dbReference type="EMBL" id="KAG6409846.1"/>
    </source>
</evidence>
<sequence>MDGLSTICAGLGIVEEDDNGKRIGYNKGEYCLDNLKDLLRFLRRDDPEKRDVFKQICKWNTVGKDLIPIIEYFHEDRNLVLNAVKVLVFLTMPIEPTSVDISQQIEYLWGLKSSITFSNIVPVIVSLLENPLENLESGVSEPGEWRLSQCWVFLPVGKNYYESIMIFGSWPENVSDESFTEDDWKLVQLVLTLFRNVLAIQDISTQQNAEGSATRFLFIRDKFLELLFQENVMDLILVLSQHTGGSQGYLRQDNLLLLETYYHIFKGQNPELIAKAYLKSYEVEDDSENLVSSLQSFMTEEQEKRRLTRFHNLSCYSKFTGTYTRVTLDGSKALLKGNPSPSDDALLKGPKVIRGPSKREKWEHRELPSTKNKTLQLLDGFISQFLMGGYNVLMQSIREDIDKEHLEIQSTDVIMFFKVAEFVTSFQYHKCVASKPSIDANNEETANSLDDDALFKGSICGPIAETLTESMFLLVISKWRYAFEALKQTNDYKFLSAAGSLAKVMIRMLDLVLKKSLEDSKEPQTARILLYKLFYDQTEEGMTRFLLNLIKSFDTHKQSKSDLANLVETVHVVLRLLENLQARGTLRVSKKLRKRKKKAETKNENVCEPSVGDVSIQNEIGSSTCEEPNDVNMLEKETLTNDEFNTEADESIRDAIKVGETNPANLGCNNAEVDDRNITENDGLHTDDSSDEQPILADEVDFKVSTLVSALASNTIIQKLCWLLKFYKTNSIMTNHYIVTVLRRICDDLELSPMLYQLSLLTIFFDILEEQKSRPHKEYENIVDFLTSLTRRMLRKMKNYPLLLVEVLFVKTRKESHYINCGSMLNELNSIKNESGEGRNGTKKSGSGFFDDQKWVRRNLADALGDDDYDNQEEDDPFKENFQKFRQNPVEEMIEEIAISDRESSEEESGKLSSRRGNGLILTDEITGKLKDLYEKYKDNPECSTLIAGELDPDGDISKPQISKFLRQLGLKLPAKEKKQSSKTSNQLQGNKKDASKDTTHPNLTPTEKSSSPKRPLNSRKRVDAFSVSQEQEIKDLFEQFKDHKRCSYMIANALDSSGSISTSQVSRKLKQLGLVRPKKKPPASMHLRDEIVRKFPSEGAGNSDSETLSSLKIRGKHNRNGKHTDKSKIKKVARESPGDISDDELLSSVLAKTKKKPRISDDDDIVLDYAFGENLSDTNLVGRDTQISERADIVQSKQTGSKEIDVSVAKDSHDLATETIGEGTYEEALGDELADFDEDTQPVSITQESSASRRQRRMVIDFEDDEE</sequence>
<keyword evidence="7" id="KW-1185">Reference proteome</keyword>
<dbReference type="InterPro" id="IPR044998">
    <property type="entry name" value="Timeless"/>
</dbReference>
<feature type="compositionally biased region" description="Basic and acidic residues" evidence="4">
    <location>
        <begin position="991"/>
        <end position="1000"/>
    </location>
</feature>
<evidence type="ECO:0000259" key="5">
    <source>
        <dbReference type="Pfam" id="PF04821"/>
    </source>
</evidence>
<comment type="caution">
    <text evidence="6">The sequence shown here is derived from an EMBL/GenBank/DDBJ whole genome shotgun (WGS) entry which is preliminary data.</text>
</comment>
<feature type="domain" description="Timeless N-terminal" evidence="5">
    <location>
        <begin position="25"/>
        <end position="324"/>
    </location>
</feature>
<dbReference type="Pfam" id="PF04821">
    <property type="entry name" value="TIMELESS"/>
    <property type="match status" value="1"/>
</dbReference>
<dbReference type="EMBL" id="PNBA02000010">
    <property type="protein sequence ID" value="KAG6409846.1"/>
    <property type="molecule type" value="Genomic_DNA"/>
</dbReference>
<evidence type="ECO:0000256" key="1">
    <source>
        <dbReference type="ARBA" id="ARBA00004123"/>
    </source>
</evidence>
<feature type="compositionally biased region" description="Polar residues" evidence="4">
    <location>
        <begin position="1101"/>
        <end position="1111"/>
    </location>
</feature>
<feature type="compositionally biased region" description="Polar residues" evidence="4">
    <location>
        <begin position="1001"/>
        <end position="1010"/>
    </location>
</feature>
<accession>A0A8X8XE11</accession>
<dbReference type="GO" id="GO:0043111">
    <property type="term" value="P:replication fork arrest"/>
    <property type="evidence" value="ECO:0007669"/>
    <property type="project" value="TreeGrafter"/>
</dbReference>
<dbReference type="GO" id="GO:0031298">
    <property type="term" value="C:replication fork protection complex"/>
    <property type="evidence" value="ECO:0007669"/>
    <property type="project" value="TreeGrafter"/>
</dbReference>
<keyword evidence="2" id="KW-0539">Nucleus</keyword>
<gene>
    <name evidence="6" type="ORF">SASPL_127888</name>
</gene>
<evidence type="ECO:0000256" key="3">
    <source>
        <dbReference type="ARBA" id="ARBA00023306"/>
    </source>
</evidence>
<dbReference type="Proteomes" id="UP000298416">
    <property type="component" value="Unassembled WGS sequence"/>
</dbReference>
<organism evidence="6">
    <name type="scientific">Salvia splendens</name>
    <name type="common">Scarlet sage</name>
    <dbReference type="NCBI Taxonomy" id="180675"/>
    <lineage>
        <taxon>Eukaryota</taxon>
        <taxon>Viridiplantae</taxon>
        <taxon>Streptophyta</taxon>
        <taxon>Embryophyta</taxon>
        <taxon>Tracheophyta</taxon>
        <taxon>Spermatophyta</taxon>
        <taxon>Magnoliopsida</taxon>
        <taxon>eudicotyledons</taxon>
        <taxon>Gunneridae</taxon>
        <taxon>Pentapetalae</taxon>
        <taxon>asterids</taxon>
        <taxon>lamiids</taxon>
        <taxon>Lamiales</taxon>
        <taxon>Lamiaceae</taxon>
        <taxon>Nepetoideae</taxon>
        <taxon>Mentheae</taxon>
        <taxon>Salviinae</taxon>
        <taxon>Salvia</taxon>
        <taxon>Salvia subgen. Calosphace</taxon>
        <taxon>core Calosphace</taxon>
    </lineage>
</organism>
<feature type="region of interest" description="Disordered" evidence="4">
    <location>
        <begin position="1236"/>
        <end position="1268"/>
    </location>
</feature>
<dbReference type="GO" id="GO:0003677">
    <property type="term" value="F:DNA binding"/>
    <property type="evidence" value="ECO:0007669"/>
    <property type="project" value="TreeGrafter"/>
</dbReference>
<protein>
    <recommendedName>
        <fullName evidence="5">Timeless N-terminal domain-containing protein</fullName>
    </recommendedName>
</protein>
<evidence type="ECO:0000256" key="4">
    <source>
        <dbReference type="SAM" id="MobiDB-lite"/>
    </source>
</evidence>
<dbReference type="AlphaFoldDB" id="A0A8X8XE11"/>
<reference evidence="6" key="1">
    <citation type="submission" date="2018-01" db="EMBL/GenBank/DDBJ databases">
        <authorList>
            <person name="Mao J.F."/>
        </authorList>
    </citation>
    <scope>NUCLEOTIDE SEQUENCE</scope>
    <source>
        <strain evidence="6">Huo1</strain>
        <tissue evidence="6">Leaf</tissue>
    </source>
</reference>
<name>A0A8X8XE11_SALSN</name>
<evidence type="ECO:0000313" key="7">
    <source>
        <dbReference type="Proteomes" id="UP000298416"/>
    </source>
</evidence>
<keyword evidence="3" id="KW-0131">Cell cycle</keyword>
<comment type="subcellular location">
    <subcellularLocation>
        <location evidence="1">Nucleus</location>
    </subcellularLocation>
</comment>